<reference evidence="3 4" key="1">
    <citation type="submission" date="2019-03" db="EMBL/GenBank/DDBJ databases">
        <authorList>
            <person name="Gaulin E."/>
            <person name="Dumas B."/>
        </authorList>
    </citation>
    <scope>NUCLEOTIDE SEQUENCE [LARGE SCALE GENOMIC DNA]</scope>
    <source>
        <strain evidence="3">CBS 568.67</strain>
    </source>
</reference>
<evidence type="ECO:0000256" key="1">
    <source>
        <dbReference type="SAM" id="MobiDB-lite"/>
    </source>
</evidence>
<reference evidence="2" key="2">
    <citation type="submission" date="2019-06" db="EMBL/GenBank/DDBJ databases">
        <title>Genomics analysis of Aphanomyces spp. identifies a new class of oomycete effector associated with host adaptation.</title>
        <authorList>
            <person name="Gaulin E."/>
        </authorList>
    </citation>
    <scope>NUCLEOTIDE SEQUENCE</scope>
    <source>
        <strain evidence="2">CBS 578.67</strain>
    </source>
</reference>
<dbReference type="AlphaFoldDB" id="A0A485LFK3"/>
<proteinExistence type="predicted"/>
<organism evidence="3 4">
    <name type="scientific">Aphanomyces stellatus</name>
    <dbReference type="NCBI Taxonomy" id="120398"/>
    <lineage>
        <taxon>Eukaryota</taxon>
        <taxon>Sar</taxon>
        <taxon>Stramenopiles</taxon>
        <taxon>Oomycota</taxon>
        <taxon>Saprolegniomycetes</taxon>
        <taxon>Saprolegniales</taxon>
        <taxon>Verrucalvaceae</taxon>
        <taxon>Aphanomyces</taxon>
    </lineage>
</organism>
<evidence type="ECO:0000313" key="4">
    <source>
        <dbReference type="Proteomes" id="UP000332933"/>
    </source>
</evidence>
<dbReference type="EMBL" id="CAADRA010006444">
    <property type="protein sequence ID" value="VFT95647.1"/>
    <property type="molecule type" value="Genomic_DNA"/>
</dbReference>
<dbReference type="EMBL" id="VJMH01006423">
    <property type="protein sequence ID" value="KAF0689678.1"/>
    <property type="molecule type" value="Genomic_DNA"/>
</dbReference>
<feature type="compositionally biased region" description="Basic residues" evidence="1">
    <location>
        <begin position="19"/>
        <end position="32"/>
    </location>
</feature>
<dbReference type="Proteomes" id="UP000332933">
    <property type="component" value="Unassembled WGS sequence"/>
</dbReference>
<accession>A0A485LFK3</accession>
<gene>
    <name evidence="3" type="primary">Aste57867_18915</name>
    <name evidence="2" type="ORF">As57867_018851</name>
    <name evidence="3" type="ORF">ASTE57867_18915</name>
</gene>
<dbReference type="OrthoDB" id="10482778at2759"/>
<name>A0A485LFK3_9STRA</name>
<evidence type="ECO:0000313" key="3">
    <source>
        <dbReference type="EMBL" id="VFT95647.1"/>
    </source>
</evidence>
<sequence>MTPPTHDESDESGTNVSRKASKKSRDRAKMQRYRKRVADKYTALRLQAYHLETDLWHLHAFRVCSSTVLPWEDVYHAMREDIERITHSNESIKIKCQAYDRLIASMETWTRTCLVPRSPSSSSKTLWHRATLDANPATRKLGFDWITKRLFHHHERVFEQCHFPGGTRLLDFVVDTTDGRDAMQFMWRIQVDVAASLETVRDEFARPHLLNQVMGKHLDEASMMAVDHPAEEDMPPVVVASDDKLLEDFDGTCCYVHNVWGGGDNFAKTRVHFLTREFDVSDDRVVFVAQSIHDDPLLPPIAAARNRMIWLVLDRRGPTRTTIRVLCVHSRYMTADGRVLSLDDEARRWRGDVSHSLDDQAKEDALVNLVARRAERDLIAFQHELGGKLERCDVDAPWVVPV</sequence>
<feature type="region of interest" description="Disordered" evidence="1">
    <location>
        <begin position="1"/>
        <end position="32"/>
    </location>
</feature>
<evidence type="ECO:0000313" key="2">
    <source>
        <dbReference type="EMBL" id="KAF0689678.1"/>
    </source>
</evidence>
<protein>
    <submittedName>
        <fullName evidence="3">Aste57867_18915 protein</fullName>
    </submittedName>
</protein>
<keyword evidence="4" id="KW-1185">Reference proteome</keyword>